<protein>
    <recommendedName>
        <fullName evidence="3">Bacteriocin-protection, YdeI or OmpD-Associated</fullName>
    </recommendedName>
</protein>
<accession>A0ABW8Y4A7</accession>
<name>A0ABW8Y4A7_9FLAO</name>
<keyword evidence="2" id="KW-1185">Reference proteome</keyword>
<dbReference type="Proteomes" id="UP001629058">
    <property type="component" value="Unassembled WGS sequence"/>
</dbReference>
<dbReference type="RefSeq" id="WP_408091323.1">
    <property type="nucleotide sequence ID" value="NZ_JBELPY010000009.1"/>
</dbReference>
<evidence type="ECO:0000313" key="1">
    <source>
        <dbReference type="EMBL" id="MFL9835001.1"/>
    </source>
</evidence>
<evidence type="ECO:0008006" key="3">
    <source>
        <dbReference type="Google" id="ProtNLM"/>
    </source>
</evidence>
<organism evidence="1 2">
    <name type="scientific">Chryseobacterium terrae</name>
    <dbReference type="NCBI Taxonomy" id="3163299"/>
    <lineage>
        <taxon>Bacteria</taxon>
        <taxon>Pseudomonadati</taxon>
        <taxon>Bacteroidota</taxon>
        <taxon>Flavobacteriia</taxon>
        <taxon>Flavobacteriales</taxon>
        <taxon>Weeksellaceae</taxon>
        <taxon>Chryseobacterium group</taxon>
        <taxon>Chryseobacterium</taxon>
    </lineage>
</organism>
<evidence type="ECO:0000313" key="2">
    <source>
        <dbReference type="Proteomes" id="UP001629058"/>
    </source>
</evidence>
<sequence>MKDHITLSVPKGSQIISPEGTKVVKEVPENALELIEGGATWLLLKQSAREPLKKLSKEKLIKLIDMRKSQKITHDVAILEQALAEKEAGKNKPDDNKELPVK</sequence>
<proteinExistence type="predicted"/>
<gene>
    <name evidence="1" type="ORF">ABS765_13305</name>
</gene>
<reference evidence="1 2" key="1">
    <citation type="submission" date="2024-06" db="EMBL/GenBank/DDBJ databases">
        <authorList>
            <person name="Kaempfer P."/>
            <person name="Viver T."/>
        </authorList>
    </citation>
    <scope>NUCLEOTIDE SEQUENCE [LARGE SCALE GENOMIC DNA]</scope>
    <source>
        <strain evidence="1 2">ST-37</strain>
    </source>
</reference>
<comment type="caution">
    <text evidence="1">The sequence shown here is derived from an EMBL/GenBank/DDBJ whole genome shotgun (WGS) entry which is preliminary data.</text>
</comment>
<dbReference type="EMBL" id="JBELPY010000009">
    <property type="protein sequence ID" value="MFL9835001.1"/>
    <property type="molecule type" value="Genomic_DNA"/>
</dbReference>